<dbReference type="Pfam" id="PF24440">
    <property type="entry name" value="DUF7559"/>
    <property type="match status" value="1"/>
</dbReference>
<accession>A0A1G8X3Y0</accession>
<dbReference type="EMBL" id="FNFE01000002">
    <property type="protein sequence ID" value="SDJ85164.1"/>
    <property type="molecule type" value="Genomic_DNA"/>
</dbReference>
<keyword evidence="2" id="KW-1185">Reference proteome</keyword>
<evidence type="ECO:0000313" key="2">
    <source>
        <dbReference type="Proteomes" id="UP000198882"/>
    </source>
</evidence>
<evidence type="ECO:0000313" key="1">
    <source>
        <dbReference type="EMBL" id="SDJ85164.1"/>
    </source>
</evidence>
<protein>
    <recommendedName>
        <fullName evidence="3">Small CPxCG-related zinc finger protein</fullName>
    </recommendedName>
</protein>
<proteinExistence type="predicted"/>
<dbReference type="Proteomes" id="UP000198882">
    <property type="component" value="Unassembled WGS sequence"/>
</dbReference>
<evidence type="ECO:0008006" key="3">
    <source>
        <dbReference type="Google" id="ProtNLM"/>
    </source>
</evidence>
<name>A0A1G8X3Y0_9EURY</name>
<dbReference type="RefSeq" id="WP_175529255.1">
    <property type="nucleotide sequence ID" value="NZ_FNFE01000002.1"/>
</dbReference>
<dbReference type="STRING" id="1095776.SAMN04515672_1606"/>
<sequence>MPPTEELVCTAEDCFLDLFENHYTYDKPDDLEVTDLSCPVCGGSDCLEQVEL</sequence>
<organism evidence="1 2">
    <name type="scientific">Natronorubrum texcoconense</name>
    <dbReference type="NCBI Taxonomy" id="1095776"/>
    <lineage>
        <taxon>Archaea</taxon>
        <taxon>Methanobacteriati</taxon>
        <taxon>Methanobacteriota</taxon>
        <taxon>Stenosarchaea group</taxon>
        <taxon>Halobacteria</taxon>
        <taxon>Halobacteriales</taxon>
        <taxon>Natrialbaceae</taxon>
        <taxon>Natronorubrum</taxon>
    </lineage>
</organism>
<reference evidence="2" key="1">
    <citation type="submission" date="2016-10" db="EMBL/GenBank/DDBJ databases">
        <authorList>
            <person name="Varghese N."/>
            <person name="Submissions S."/>
        </authorList>
    </citation>
    <scope>NUCLEOTIDE SEQUENCE [LARGE SCALE GENOMIC DNA]</scope>
    <source>
        <strain evidence="2">B4,CECT 8067,JCM 17497</strain>
    </source>
</reference>
<dbReference type="AlphaFoldDB" id="A0A1G8X3Y0"/>
<dbReference type="OrthoDB" id="189643at2157"/>
<dbReference type="InterPro" id="IPR055981">
    <property type="entry name" value="DUF7559"/>
</dbReference>
<gene>
    <name evidence="1" type="ORF">SAMN04515672_1606</name>
</gene>